<proteinExistence type="inferred from homology"/>
<gene>
    <name evidence="11" type="ORF">CHIRRI_LOCUS1530</name>
</gene>
<evidence type="ECO:0000256" key="5">
    <source>
        <dbReference type="ARBA" id="ARBA00022725"/>
    </source>
</evidence>
<keyword evidence="3 10" id="KW-0716">Sensory transduction</keyword>
<keyword evidence="9 10" id="KW-0807">Transducer</keyword>
<comment type="subcellular location">
    <subcellularLocation>
        <location evidence="1 10">Cell membrane</location>
        <topology evidence="1 10">Multi-pass membrane protein</topology>
    </subcellularLocation>
</comment>
<evidence type="ECO:0000313" key="11">
    <source>
        <dbReference type="EMBL" id="CAG9798548.1"/>
    </source>
</evidence>
<keyword evidence="7 10" id="KW-0472">Membrane</keyword>
<keyword evidence="4 10" id="KW-0812">Transmembrane</keyword>
<feature type="transmembrane region" description="Helical" evidence="10">
    <location>
        <begin position="132"/>
        <end position="165"/>
    </location>
</feature>
<evidence type="ECO:0000256" key="7">
    <source>
        <dbReference type="ARBA" id="ARBA00023136"/>
    </source>
</evidence>
<evidence type="ECO:0000256" key="2">
    <source>
        <dbReference type="ARBA" id="ARBA00022475"/>
    </source>
</evidence>
<keyword evidence="6 10" id="KW-1133">Transmembrane helix</keyword>
<feature type="transmembrane region" description="Helical" evidence="10">
    <location>
        <begin position="198"/>
        <end position="221"/>
    </location>
</feature>
<keyword evidence="12" id="KW-1185">Reference proteome</keyword>
<dbReference type="Proteomes" id="UP001153620">
    <property type="component" value="Chromosome 1"/>
</dbReference>
<evidence type="ECO:0000256" key="1">
    <source>
        <dbReference type="ARBA" id="ARBA00004651"/>
    </source>
</evidence>
<dbReference type="AlphaFoldDB" id="A0A9N9RKG0"/>
<evidence type="ECO:0000256" key="10">
    <source>
        <dbReference type="RuleBase" id="RU351113"/>
    </source>
</evidence>
<comment type="similarity">
    <text evidence="10">Belongs to the insect chemoreceptor superfamily. Heteromeric odorant receptor channel (TC 1.A.69) family.</text>
</comment>
<dbReference type="InterPro" id="IPR004117">
    <property type="entry name" value="7tm6_olfct_rcpt"/>
</dbReference>
<dbReference type="GO" id="GO:0005886">
    <property type="term" value="C:plasma membrane"/>
    <property type="evidence" value="ECO:0007669"/>
    <property type="project" value="UniProtKB-SubCell"/>
</dbReference>
<keyword evidence="2" id="KW-1003">Cell membrane</keyword>
<accession>A0A9N9RKG0</accession>
<keyword evidence="5 10" id="KW-0552">Olfaction</keyword>
<dbReference type="Pfam" id="PF02949">
    <property type="entry name" value="7tm_6"/>
    <property type="match status" value="1"/>
</dbReference>
<dbReference type="OrthoDB" id="6765072at2759"/>
<evidence type="ECO:0000256" key="4">
    <source>
        <dbReference type="ARBA" id="ARBA00022692"/>
    </source>
</evidence>
<organism evidence="11 12">
    <name type="scientific">Chironomus riparius</name>
    <dbReference type="NCBI Taxonomy" id="315576"/>
    <lineage>
        <taxon>Eukaryota</taxon>
        <taxon>Metazoa</taxon>
        <taxon>Ecdysozoa</taxon>
        <taxon>Arthropoda</taxon>
        <taxon>Hexapoda</taxon>
        <taxon>Insecta</taxon>
        <taxon>Pterygota</taxon>
        <taxon>Neoptera</taxon>
        <taxon>Endopterygota</taxon>
        <taxon>Diptera</taxon>
        <taxon>Nematocera</taxon>
        <taxon>Chironomoidea</taxon>
        <taxon>Chironomidae</taxon>
        <taxon>Chironominae</taxon>
        <taxon>Chironomus</taxon>
    </lineage>
</organism>
<protein>
    <recommendedName>
        <fullName evidence="10">Odorant receptor</fullName>
    </recommendedName>
</protein>
<dbReference type="PANTHER" id="PTHR21137">
    <property type="entry name" value="ODORANT RECEPTOR"/>
    <property type="match status" value="1"/>
</dbReference>
<comment type="caution">
    <text evidence="10">Lacks conserved residue(s) required for the propagation of feature annotation.</text>
</comment>
<dbReference type="GO" id="GO:0005549">
    <property type="term" value="F:odorant binding"/>
    <property type="evidence" value="ECO:0007669"/>
    <property type="project" value="InterPro"/>
</dbReference>
<reference evidence="11" key="2">
    <citation type="submission" date="2022-10" db="EMBL/GenBank/DDBJ databases">
        <authorList>
            <consortium name="ENA_rothamsted_submissions"/>
            <consortium name="culmorum"/>
            <person name="King R."/>
        </authorList>
    </citation>
    <scope>NUCLEOTIDE SEQUENCE</scope>
</reference>
<sequence>MLSVVSKIFKVTELSTSREIYDQIVNFLDWSFKFIGCGILSTDFKFTNPLLMILLLDFVTYIPINIYDVYLFRDDFIRDMFCLVTLGNGFQGGIKLYTFIMQRDNLLEIFSTAEEFIEDMKNRDCSEKFKKWLIISCHIILGVVILFLLGGALVFIYPAVVYIFIGKITLHFGFILPTVDPDSIVGYSLNLIHHTLQIYITVLALFTTLNMTVFIIIIALAKYESFYVMLNQLNVLIASRVQDQKKIKEKFEEIIQEHVKLIDYLKYFNKIFSSYYQVEIFSIAFQTTVTLFTCSIDIHFLPGYPILVVDLFQIFAPCLLGTILELHCDKFFNKLAELSWIHLPLPMQKSVLIMMLQAQPTHIEELFGFIELLLKKLFDLMELSYGEDLWNCEEKFTIGYEELIVIVTLAI</sequence>
<evidence type="ECO:0000313" key="12">
    <source>
        <dbReference type="Proteomes" id="UP001153620"/>
    </source>
</evidence>
<evidence type="ECO:0000256" key="8">
    <source>
        <dbReference type="ARBA" id="ARBA00023170"/>
    </source>
</evidence>
<reference evidence="11" key="1">
    <citation type="submission" date="2022-01" db="EMBL/GenBank/DDBJ databases">
        <authorList>
            <person name="King R."/>
        </authorList>
    </citation>
    <scope>NUCLEOTIDE SEQUENCE</scope>
</reference>
<keyword evidence="8 10" id="KW-0675">Receptor</keyword>
<evidence type="ECO:0000256" key="9">
    <source>
        <dbReference type="ARBA" id="ARBA00023224"/>
    </source>
</evidence>
<name>A0A9N9RKG0_9DIPT</name>
<dbReference type="GO" id="GO:0004984">
    <property type="term" value="F:olfactory receptor activity"/>
    <property type="evidence" value="ECO:0007669"/>
    <property type="project" value="InterPro"/>
</dbReference>
<feature type="transmembrane region" description="Helical" evidence="10">
    <location>
        <begin position="50"/>
        <end position="70"/>
    </location>
</feature>
<evidence type="ECO:0000256" key="6">
    <source>
        <dbReference type="ARBA" id="ARBA00022989"/>
    </source>
</evidence>
<evidence type="ECO:0000256" key="3">
    <source>
        <dbReference type="ARBA" id="ARBA00022606"/>
    </source>
</evidence>
<dbReference type="EMBL" id="OU895877">
    <property type="protein sequence ID" value="CAG9798548.1"/>
    <property type="molecule type" value="Genomic_DNA"/>
</dbReference>
<dbReference type="PANTHER" id="PTHR21137:SF35">
    <property type="entry name" value="ODORANT RECEPTOR 19A-RELATED"/>
    <property type="match status" value="1"/>
</dbReference>
<dbReference type="GO" id="GO:0007165">
    <property type="term" value="P:signal transduction"/>
    <property type="evidence" value="ECO:0007669"/>
    <property type="project" value="UniProtKB-KW"/>
</dbReference>